<keyword evidence="3" id="KW-1185">Reference proteome</keyword>
<organism evidence="2 3">
    <name type="scientific">Candidatus Entotheonella gemina</name>
    <dbReference type="NCBI Taxonomy" id="1429439"/>
    <lineage>
        <taxon>Bacteria</taxon>
        <taxon>Pseudomonadati</taxon>
        <taxon>Nitrospinota/Tectimicrobiota group</taxon>
        <taxon>Candidatus Tectimicrobiota</taxon>
        <taxon>Candidatus Entotheonellia</taxon>
        <taxon>Candidatus Entotheonellales</taxon>
        <taxon>Candidatus Entotheonellaceae</taxon>
        <taxon>Candidatus Entotheonella</taxon>
    </lineage>
</organism>
<gene>
    <name evidence="2" type="ORF">ETSY2_01835</name>
</gene>
<dbReference type="HOGENOM" id="CLU_3225991_0_0_7"/>
<sequence>NAPVQKGELPGAKIGKQWRFDATEIQRWFTTRAQQQQELPDDI</sequence>
<feature type="domain" description="Helix-turn-helix" evidence="1">
    <location>
        <begin position="4"/>
        <end position="32"/>
    </location>
</feature>
<dbReference type="EMBL" id="AZHX01000069">
    <property type="protein sequence ID" value="ETX09036.1"/>
    <property type="molecule type" value="Genomic_DNA"/>
</dbReference>
<reference evidence="2 3" key="1">
    <citation type="journal article" date="2014" name="Nature">
        <title>An environmental bacterial taxon with a large and distinct metabolic repertoire.</title>
        <authorList>
            <person name="Wilson M.C."/>
            <person name="Mori T."/>
            <person name="Ruckert C."/>
            <person name="Uria A.R."/>
            <person name="Helf M.J."/>
            <person name="Takada K."/>
            <person name="Gernert C."/>
            <person name="Steffens U.A."/>
            <person name="Heycke N."/>
            <person name="Schmitt S."/>
            <person name="Rinke C."/>
            <person name="Helfrich E.J."/>
            <person name="Brachmann A.O."/>
            <person name="Gurgui C."/>
            <person name="Wakimoto T."/>
            <person name="Kracht M."/>
            <person name="Crusemann M."/>
            <person name="Hentschel U."/>
            <person name="Abe I."/>
            <person name="Matsunaga S."/>
            <person name="Kalinowski J."/>
            <person name="Takeyama H."/>
            <person name="Piel J."/>
        </authorList>
    </citation>
    <scope>NUCLEOTIDE SEQUENCE [LARGE SCALE GENOMIC DNA]</scope>
    <source>
        <strain evidence="3">TSY2</strain>
    </source>
</reference>
<dbReference type="AlphaFoldDB" id="W4MGH0"/>
<proteinExistence type="predicted"/>
<evidence type="ECO:0000313" key="3">
    <source>
        <dbReference type="Proteomes" id="UP000019140"/>
    </source>
</evidence>
<feature type="non-terminal residue" evidence="2">
    <location>
        <position position="1"/>
    </location>
</feature>
<comment type="caution">
    <text evidence="2">The sequence shown here is derived from an EMBL/GenBank/DDBJ whole genome shotgun (WGS) entry which is preliminary data.</text>
</comment>
<evidence type="ECO:0000313" key="2">
    <source>
        <dbReference type="EMBL" id="ETX09036.1"/>
    </source>
</evidence>
<name>W4MGH0_9BACT</name>
<dbReference type="Pfam" id="PF12728">
    <property type="entry name" value="HTH_17"/>
    <property type="match status" value="1"/>
</dbReference>
<dbReference type="InterPro" id="IPR041657">
    <property type="entry name" value="HTH_17"/>
</dbReference>
<evidence type="ECO:0000259" key="1">
    <source>
        <dbReference type="Pfam" id="PF12728"/>
    </source>
</evidence>
<accession>W4MGH0</accession>
<protein>
    <recommendedName>
        <fullName evidence="1">Helix-turn-helix domain-containing protein</fullName>
    </recommendedName>
</protein>
<dbReference type="Proteomes" id="UP000019140">
    <property type="component" value="Unassembled WGS sequence"/>
</dbReference>